<dbReference type="PANTHER" id="PTHR11848">
    <property type="entry name" value="TGF-BETA FAMILY"/>
    <property type="match status" value="1"/>
</dbReference>
<accession>A0AAF5I112</accession>
<dbReference type="SUPFAM" id="SSF57501">
    <property type="entry name" value="Cystine-knot cytokines"/>
    <property type="match status" value="1"/>
</dbReference>
<keyword evidence="5" id="KW-0732">Signal</keyword>
<evidence type="ECO:0000313" key="8">
    <source>
        <dbReference type="WBParaSite" id="TCONS_00008337.p1"/>
    </source>
</evidence>
<dbReference type="InterPro" id="IPR001839">
    <property type="entry name" value="TGF-b_C"/>
</dbReference>
<keyword evidence="3" id="KW-0964">Secreted</keyword>
<dbReference type="Proteomes" id="UP000035681">
    <property type="component" value="Unplaced"/>
</dbReference>
<dbReference type="InterPro" id="IPR029034">
    <property type="entry name" value="Cystine-knot_cytokine"/>
</dbReference>
<keyword evidence="7" id="KW-1185">Reference proteome</keyword>
<dbReference type="InterPro" id="IPR007284">
    <property type="entry name" value="Ground-like_dom"/>
</dbReference>
<organism evidence="7 8">
    <name type="scientific">Strongyloides stercoralis</name>
    <name type="common">Threadworm</name>
    <dbReference type="NCBI Taxonomy" id="6248"/>
    <lineage>
        <taxon>Eukaryota</taxon>
        <taxon>Metazoa</taxon>
        <taxon>Ecdysozoa</taxon>
        <taxon>Nematoda</taxon>
        <taxon>Chromadorea</taxon>
        <taxon>Rhabditida</taxon>
        <taxon>Tylenchina</taxon>
        <taxon>Panagrolaimomorpha</taxon>
        <taxon>Strongyloidoidea</taxon>
        <taxon>Strongyloididae</taxon>
        <taxon>Strongyloides</taxon>
    </lineage>
</organism>
<evidence type="ECO:0000313" key="7">
    <source>
        <dbReference type="Proteomes" id="UP000035681"/>
    </source>
</evidence>
<evidence type="ECO:0000259" key="6">
    <source>
        <dbReference type="PROSITE" id="PS51362"/>
    </source>
</evidence>
<name>A0AAF5I112_STRER</name>
<dbReference type="GO" id="GO:0005615">
    <property type="term" value="C:extracellular space"/>
    <property type="evidence" value="ECO:0007669"/>
    <property type="project" value="TreeGrafter"/>
</dbReference>
<keyword evidence="4" id="KW-0339">Growth factor</keyword>
<evidence type="ECO:0000256" key="5">
    <source>
        <dbReference type="SAM" id="SignalP"/>
    </source>
</evidence>
<dbReference type="Pfam" id="PF04155">
    <property type="entry name" value="Ground-like"/>
    <property type="match status" value="1"/>
</dbReference>
<comment type="similarity">
    <text evidence="2 4">Belongs to the TGF-beta family.</text>
</comment>
<dbReference type="WBParaSite" id="TCONS_00008337.p1">
    <property type="protein sequence ID" value="TCONS_00008337.p1"/>
    <property type="gene ID" value="XLOC_006287"/>
</dbReference>
<protein>
    <submittedName>
        <fullName evidence="8">TGFbeta ligand</fullName>
    </submittedName>
</protein>
<feature type="domain" description="TGF-beta family profile" evidence="6">
    <location>
        <begin position="215"/>
        <end position="339"/>
    </location>
</feature>
<dbReference type="AlphaFoldDB" id="A0AAF5I112"/>
<evidence type="ECO:0000256" key="1">
    <source>
        <dbReference type="ARBA" id="ARBA00004613"/>
    </source>
</evidence>
<evidence type="ECO:0000256" key="2">
    <source>
        <dbReference type="ARBA" id="ARBA00006656"/>
    </source>
</evidence>
<dbReference type="Pfam" id="PF00019">
    <property type="entry name" value="TGF_beta"/>
    <property type="match status" value="1"/>
</dbReference>
<feature type="signal peptide" evidence="5">
    <location>
        <begin position="1"/>
        <end position="23"/>
    </location>
</feature>
<evidence type="ECO:0000256" key="3">
    <source>
        <dbReference type="ARBA" id="ARBA00022525"/>
    </source>
</evidence>
<reference evidence="8" key="1">
    <citation type="submission" date="2024-02" db="UniProtKB">
        <authorList>
            <consortium name="WormBaseParasite"/>
        </authorList>
    </citation>
    <scope>IDENTIFICATION</scope>
</reference>
<feature type="chain" id="PRO_5041936015" evidence="5">
    <location>
        <begin position="24"/>
        <end position="776"/>
    </location>
</feature>
<dbReference type="PROSITE" id="PS51362">
    <property type="entry name" value="TGF_BETA_2"/>
    <property type="match status" value="1"/>
</dbReference>
<dbReference type="SMART" id="SM00204">
    <property type="entry name" value="TGFB"/>
    <property type="match status" value="1"/>
</dbReference>
<dbReference type="GO" id="GO:0008083">
    <property type="term" value="F:growth factor activity"/>
    <property type="evidence" value="ECO:0007669"/>
    <property type="project" value="UniProtKB-KW"/>
</dbReference>
<dbReference type="Gene3D" id="2.10.90.10">
    <property type="entry name" value="Cystine-knot cytokines"/>
    <property type="match status" value="1"/>
</dbReference>
<comment type="subcellular location">
    <subcellularLocation>
        <location evidence="1">Secreted</location>
    </subcellularLocation>
</comment>
<proteinExistence type="inferred from homology"/>
<dbReference type="GO" id="GO:0005125">
    <property type="term" value="F:cytokine activity"/>
    <property type="evidence" value="ECO:0007669"/>
    <property type="project" value="TreeGrafter"/>
</dbReference>
<dbReference type="InterPro" id="IPR015615">
    <property type="entry name" value="TGF-beta-rel"/>
</dbReference>
<sequence length="776" mass="91136">MYFYFLFQVIVLICCILINKTIGNDVYYDDIQKKLLLKKLLNNFDLSNPIQDINFDKNKIKSLQEKYKSTNNFEENHEVFSEIKIIGRVISDFLIEFENSENLQKYDIINSELYIKYDIPSNYKGITVGKMQVYSVEDFLQIGKMLGNKFINFEEFEKKDSLMNINLNNEYLNEYINLKKNNLYMMVMPKPLNNLLNITINHVNLLMKVINKQKRKKRHNKEFSLCESDMSNESCCMKTFEINFDDLKWDFVISPRIIRTNYCYGECKKIVKKSTIGNVLSTIEDEDNFNYRSCCHPVEYKPLNLELLTSKNSHEVEKIESESSKDIFKNHIVKKIVKPKYNEYNEKLLVKKPKYIRNKNGIHKIRQRQSESKINSELDEIKKWRHTFYRNLKANPTLFRPQMKIERDEVHSNLPIIKEFGRDNQGRTIRLFGIEASGYKFNNTQNPPPKFYDYPSENNNFPTLSPITSNRVYQEKYGNEFLTPMKNKNPDNDNENFQYNPLPSYNNNPIPNYNQQQNQFLISSPGYMNNNKYESNLNQYNPSTLPYNIYSNNNNYFTTTSLPYIEQKNNFFTTPQPYISQQISMYVPSSTPTNFYNIDNYPQQQIVTLNKYTNDIVNCPPGTKVSSYNPKVCEQILLTPLMEVSTQRIGVPEVSQEDIIGAKADENIEKCNNPKMQEIIEETIITNDADKSKRAIQERLENEFNEYFNVICGTGFFSYIAHTDDFCQVSGGGLNCYVFSPVCHKIQTSHFYTYPSAKSKTKKYKHNAIHKGKFLS</sequence>
<evidence type="ECO:0000256" key="4">
    <source>
        <dbReference type="RuleBase" id="RU000354"/>
    </source>
</evidence>